<comment type="caution">
    <text evidence="2">The sequence shown here is derived from an EMBL/GenBank/DDBJ whole genome shotgun (WGS) entry which is preliminary data.</text>
</comment>
<name>A0ABV8B8C3_9BACI</name>
<gene>
    <name evidence="2" type="ORF">ACFOU2_20680</name>
</gene>
<protein>
    <submittedName>
        <fullName evidence="2">LysE family translocator</fullName>
    </submittedName>
</protein>
<proteinExistence type="predicted"/>
<dbReference type="RefSeq" id="WP_377918149.1">
    <property type="nucleotide sequence ID" value="NZ_JBHRZT010000072.1"/>
</dbReference>
<keyword evidence="1" id="KW-0812">Transmembrane</keyword>
<reference evidence="3" key="1">
    <citation type="journal article" date="2019" name="Int. J. Syst. Evol. Microbiol.">
        <title>The Global Catalogue of Microorganisms (GCM) 10K type strain sequencing project: providing services to taxonomists for standard genome sequencing and annotation.</title>
        <authorList>
            <consortium name="The Broad Institute Genomics Platform"/>
            <consortium name="The Broad Institute Genome Sequencing Center for Infectious Disease"/>
            <person name="Wu L."/>
            <person name="Ma J."/>
        </authorList>
    </citation>
    <scope>NUCLEOTIDE SEQUENCE [LARGE SCALE GENOMIC DNA]</scope>
    <source>
        <strain evidence="3">CCUG 61889</strain>
    </source>
</reference>
<evidence type="ECO:0000313" key="2">
    <source>
        <dbReference type="EMBL" id="MFC3885757.1"/>
    </source>
</evidence>
<sequence>MTVLFDEYKRENRASGGTCTQSNWVKGLERLLALLPQFVSAKAGHPVLQMVVLGSVFMLQAVVTFTLIALFAGNVGQKLLQHPRMNGYINKGKAGLFAIIGIRIALAEK</sequence>
<organism evidence="2 3">
    <name type="scientific">Bacillus songklensis</name>
    <dbReference type="NCBI Taxonomy" id="1069116"/>
    <lineage>
        <taxon>Bacteria</taxon>
        <taxon>Bacillati</taxon>
        <taxon>Bacillota</taxon>
        <taxon>Bacilli</taxon>
        <taxon>Bacillales</taxon>
        <taxon>Bacillaceae</taxon>
        <taxon>Bacillus</taxon>
    </lineage>
</organism>
<keyword evidence="1" id="KW-0472">Membrane</keyword>
<keyword evidence="3" id="KW-1185">Reference proteome</keyword>
<dbReference type="EMBL" id="JBHRZT010000072">
    <property type="protein sequence ID" value="MFC3885757.1"/>
    <property type="molecule type" value="Genomic_DNA"/>
</dbReference>
<feature type="transmembrane region" description="Helical" evidence="1">
    <location>
        <begin position="47"/>
        <end position="75"/>
    </location>
</feature>
<evidence type="ECO:0000313" key="3">
    <source>
        <dbReference type="Proteomes" id="UP001595752"/>
    </source>
</evidence>
<dbReference type="Proteomes" id="UP001595752">
    <property type="component" value="Unassembled WGS sequence"/>
</dbReference>
<evidence type="ECO:0000256" key="1">
    <source>
        <dbReference type="SAM" id="Phobius"/>
    </source>
</evidence>
<accession>A0ABV8B8C3</accession>
<keyword evidence="1" id="KW-1133">Transmembrane helix</keyword>